<accession>A0A0B7C1I4</accession>
<dbReference type="EMBL" id="HACG01052181">
    <property type="protein sequence ID" value="CEK99052.1"/>
    <property type="molecule type" value="Transcribed_RNA"/>
</dbReference>
<reference evidence="1" key="1">
    <citation type="submission" date="2014-12" db="EMBL/GenBank/DDBJ databases">
        <title>Insight into the proteome of Arion vulgaris.</title>
        <authorList>
            <person name="Aradska J."/>
            <person name="Bulat T."/>
            <person name="Smidak R."/>
            <person name="Sarate P."/>
            <person name="Gangsoo J."/>
            <person name="Sialana F."/>
            <person name="Bilban M."/>
            <person name="Lubec G."/>
        </authorList>
    </citation>
    <scope>NUCLEOTIDE SEQUENCE</scope>
    <source>
        <tissue evidence="1">Skin</tissue>
    </source>
</reference>
<feature type="non-terminal residue" evidence="1">
    <location>
        <position position="1"/>
    </location>
</feature>
<sequence>SKDDLILEGEFLLLPKKKVYHVTLTRNGFFFHLVSNNNTTYEEKCIHISDIVGCHSLEQNGSIESEIYTPGLASD</sequence>
<proteinExistence type="predicted"/>
<feature type="non-terminal residue" evidence="1">
    <location>
        <position position="75"/>
    </location>
</feature>
<evidence type="ECO:0000313" key="1">
    <source>
        <dbReference type="EMBL" id="CEK99052.1"/>
    </source>
</evidence>
<gene>
    <name evidence="1" type="primary">ORF220279</name>
</gene>
<name>A0A0B7C1I4_9EUPU</name>
<organism evidence="1">
    <name type="scientific">Arion vulgaris</name>
    <dbReference type="NCBI Taxonomy" id="1028688"/>
    <lineage>
        <taxon>Eukaryota</taxon>
        <taxon>Metazoa</taxon>
        <taxon>Spiralia</taxon>
        <taxon>Lophotrochozoa</taxon>
        <taxon>Mollusca</taxon>
        <taxon>Gastropoda</taxon>
        <taxon>Heterobranchia</taxon>
        <taxon>Euthyneura</taxon>
        <taxon>Panpulmonata</taxon>
        <taxon>Eupulmonata</taxon>
        <taxon>Stylommatophora</taxon>
        <taxon>Helicina</taxon>
        <taxon>Arionoidea</taxon>
        <taxon>Arionidae</taxon>
        <taxon>Arion</taxon>
    </lineage>
</organism>
<dbReference type="AlphaFoldDB" id="A0A0B7C1I4"/>
<protein>
    <submittedName>
        <fullName evidence="1">Uncharacterized protein</fullName>
    </submittedName>
</protein>